<dbReference type="InterPro" id="IPR038729">
    <property type="entry name" value="Rad50/SbcC_AAA"/>
</dbReference>
<evidence type="ECO:0000256" key="5">
    <source>
        <dbReference type="SAM" id="MobiDB-lite"/>
    </source>
</evidence>
<feature type="coiled-coil region" evidence="4">
    <location>
        <begin position="311"/>
        <end position="476"/>
    </location>
</feature>
<dbReference type="PANTHER" id="PTHR32114:SF2">
    <property type="entry name" value="ABC TRANSPORTER ABCH.3"/>
    <property type="match status" value="1"/>
</dbReference>
<gene>
    <name evidence="7" type="ORF">D7Z54_08520</name>
</gene>
<reference evidence="7 8" key="1">
    <citation type="submission" date="2018-10" db="EMBL/GenBank/DDBJ databases">
        <title>Draft genome sequence of Bacillus salarius IM0101, isolated from a hypersaline soil in Inner Mongolia, China.</title>
        <authorList>
            <person name="Yamprayoonswat W."/>
            <person name="Boonvisut S."/>
            <person name="Jumpathong W."/>
            <person name="Sittihan S."/>
            <person name="Ruangsuj P."/>
            <person name="Wanthongcharoen S."/>
            <person name="Thongpramul N."/>
            <person name="Pimmason S."/>
            <person name="Yu B."/>
            <person name="Yasawong M."/>
        </authorList>
    </citation>
    <scope>NUCLEOTIDE SEQUENCE [LARGE SCALE GENOMIC DNA]</scope>
    <source>
        <strain evidence="7 8">IM0101</strain>
    </source>
</reference>
<feature type="coiled-coil region" evidence="4">
    <location>
        <begin position="641"/>
        <end position="760"/>
    </location>
</feature>
<evidence type="ECO:0000259" key="6">
    <source>
        <dbReference type="Pfam" id="PF13476"/>
    </source>
</evidence>
<proteinExistence type="inferred from homology"/>
<comment type="similarity">
    <text evidence="1">Belongs to the SMC family. SbcC subfamily.</text>
</comment>
<feature type="coiled-coil region" evidence="4">
    <location>
        <begin position="930"/>
        <end position="974"/>
    </location>
</feature>
<keyword evidence="4" id="KW-0175">Coiled coil</keyword>
<dbReference type="InterPro" id="IPR027417">
    <property type="entry name" value="P-loop_NTPase"/>
</dbReference>
<evidence type="ECO:0000256" key="4">
    <source>
        <dbReference type="SAM" id="Coils"/>
    </source>
</evidence>
<dbReference type="GO" id="GO:0016887">
    <property type="term" value="F:ATP hydrolysis activity"/>
    <property type="evidence" value="ECO:0007669"/>
    <property type="project" value="InterPro"/>
</dbReference>
<dbReference type="AlphaFoldDB" id="A0A428N5P2"/>
<evidence type="ECO:0000256" key="1">
    <source>
        <dbReference type="ARBA" id="ARBA00006930"/>
    </source>
</evidence>
<feature type="domain" description="Rad50/SbcC-type AAA" evidence="6">
    <location>
        <begin position="5"/>
        <end position="207"/>
    </location>
</feature>
<dbReference type="PANTHER" id="PTHR32114">
    <property type="entry name" value="ABC TRANSPORTER ABCH.3"/>
    <property type="match status" value="1"/>
</dbReference>
<feature type="region of interest" description="Disordered" evidence="5">
    <location>
        <begin position="803"/>
        <end position="845"/>
    </location>
</feature>
<evidence type="ECO:0000256" key="3">
    <source>
        <dbReference type="ARBA" id="ARBA00013368"/>
    </source>
</evidence>
<dbReference type="Proteomes" id="UP000275076">
    <property type="component" value="Unassembled WGS sequence"/>
</dbReference>
<comment type="subunit">
    <text evidence="2">Heterodimer of SbcC and SbcD.</text>
</comment>
<feature type="compositionally biased region" description="Polar residues" evidence="5">
    <location>
        <begin position="827"/>
        <end position="839"/>
    </location>
</feature>
<keyword evidence="8" id="KW-1185">Reference proteome</keyword>
<feature type="compositionally biased region" description="Basic and acidic residues" evidence="5">
    <location>
        <begin position="808"/>
        <end position="826"/>
    </location>
</feature>
<dbReference type="EMBL" id="RBVX01000006">
    <property type="protein sequence ID" value="RSL33731.1"/>
    <property type="molecule type" value="Genomic_DNA"/>
</dbReference>
<dbReference type="OrthoDB" id="9795626at2"/>
<name>A0A428N5P2_9BACI</name>
<evidence type="ECO:0000313" key="7">
    <source>
        <dbReference type="EMBL" id="RSL33731.1"/>
    </source>
</evidence>
<protein>
    <recommendedName>
        <fullName evidence="3">Nuclease SbcCD subunit C</fullName>
    </recommendedName>
</protein>
<accession>A0A428N5P2</accession>
<sequence>MRPIELSIKGLHSFREKQTINFSDLCKGGVFGIFGPTGSGKSSLLDAMTLALYGKVERAPNNTHGIINQAEDEMFVSFTFELGQQENASKYMIERTYKRSGEHHVKTAVSRLHHLTGNREILADKTVEVNKQVEDMLGLSIEDFTRAVVLPQGKFSEFLKLRGNDRRQMLQRIFHLEKYGDDLIKKVKTNLQNATHEKERIESEQQGLGEASKEAIETAEKQVKYWNHKLEEWITEKEEVDKRAEQAKQLKNWQEEWEDAQQNLQKLEEQQTQIEKYKTFLTNSDQAESLLPFGEAYLQSQQEKDTWLKKDKEARAALENLELKEEEITSRYNQFIKDKQAIDKKLSEQKQTIDKAEEIEQEMTTEVKEKSDLDAALEKITEKADYYKNEEEKIQQNLEKYNQAVKDFQEELAVLNKETENKYTIFQAKEDKQSITYLQNQLAQRKQEVNEAARKLSHVQEQKKNIEKELNTEHENTKNRFQQVMYWYNKSAEDKEWLETSMNVLQQWSNTYAEKQEQIKHQEMALHLASQLQADQPCPVCGALNHPAPQLDHDVGNTENISNEKQAMDNWIEHLKKFEFEVSQREWKLQHLSNLLTETMKETVLSTDRETTIEFTYKTISKSNDWENIIKDQLKQWKVEEQTIENLHRHIEKEKQQYQQKQEEYKDIAHQYETAYANYSEKSDQHAQLEKEVKEAMEQWKRSYPRFHFDTLEEEYKNLQAKDEKKEKLQTRIDQGYAHIQKLQSELEQWVHQRHNIMIEQTQVRAQTEQLHSRLNIKKQQLDAMLEGYSLSQLKKEVQAEESTWSASEEKIAHETDQIKRQKQEAKNTQSVASHSLQEASKRLEDSKEKWYKQLQNLENMEIDPSALRQDILTNEQKQQFGDEIQQHEKEQNKWQSTKDNLEYKMADRQISEEEWTQIEQRKSEIHDSVDEAREKRGAAVESLQEMQKKQERYQALEQKRKKWEKTYNQYQKLDNVFRGRGFVEFLAEEQLVQVSRTASERLHGLTKGRYAIEVDSQGGFIVRDDAMVV</sequence>
<dbReference type="SUPFAM" id="SSF52540">
    <property type="entry name" value="P-loop containing nucleoside triphosphate hydrolases"/>
    <property type="match status" value="1"/>
</dbReference>
<dbReference type="Pfam" id="PF13476">
    <property type="entry name" value="AAA_23"/>
    <property type="match status" value="1"/>
</dbReference>
<feature type="coiled-coil region" evidence="4">
    <location>
        <begin position="184"/>
        <end position="277"/>
    </location>
</feature>
<evidence type="ECO:0000313" key="8">
    <source>
        <dbReference type="Proteomes" id="UP000275076"/>
    </source>
</evidence>
<evidence type="ECO:0000256" key="2">
    <source>
        <dbReference type="ARBA" id="ARBA00011322"/>
    </source>
</evidence>
<comment type="caution">
    <text evidence="7">The sequence shown here is derived from an EMBL/GenBank/DDBJ whole genome shotgun (WGS) entry which is preliminary data.</text>
</comment>
<organism evidence="7 8">
    <name type="scientific">Salibacterium salarium</name>
    <dbReference type="NCBI Taxonomy" id="284579"/>
    <lineage>
        <taxon>Bacteria</taxon>
        <taxon>Bacillati</taxon>
        <taxon>Bacillota</taxon>
        <taxon>Bacilli</taxon>
        <taxon>Bacillales</taxon>
        <taxon>Bacillaceae</taxon>
    </lineage>
</organism>
<dbReference type="GO" id="GO:0006302">
    <property type="term" value="P:double-strand break repair"/>
    <property type="evidence" value="ECO:0007669"/>
    <property type="project" value="InterPro"/>
</dbReference>
<dbReference type="Gene3D" id="3.40.50.300">
    <property type="entry name" value="P-loop containing nucleotide triphosphate hydrolases"/>
    <property type="match status" value="1"/>
</dbReference>